<reference evidence="9 10" key="1">
    <citation type="submission" date="2017-06" db="EMBL/GenBank/DDBJ databases">
        <title>Isolation and characterization of a thermophilic and butanogenic Thermoanaerobacterium thermosaccharolyticum M5 capable of efficient degradation of hemicellulose.</title>
        <authorList>
            <person name="Xin F."/>
            <person name="Jiang Y."/>
        </authorList>
    </citation>
    <scope>NUCLEOTIDE SEQUENCE [LARGE SCALE GENOMIC DNA]</scope>
    <source>
        <strain evidence="9 10">M5</strain>
    </source>
</reference>
<dbReference type="SFLD" id="SFLDG01384">
    <property type="entry name" value="thioether_bond_formation_requi"/>
    <property type="match status" value="1"/>
</dbReference>
<dbReference type="SFLD" id="SFLDG01067">
    <property type="entry name" value="SPASM/twitch_domain_containing"/>
    <property type="match status" value="1"/>
</dbReference>
<dbReference type="EMBL" id="NKHD01000050">
    <property type="protein sequence ID" value="OXT05813.1"/>
    <property type="molecule type" value="Genomic_DNA"/>
</dbReference>
<dbReference type="PANTHER" id="PTHR43273:SF3">
    <property type="entry name" value="ANAEROBIC SULFATASE-MATURATING ENZYME HOMOLOG ASLB-RELATED"/>
    <property type="match status" value="1"/>
</dbReference>
<dbReference type="AlphaFoldDB" id="A0A231VC83"/>
<keyword evidence="4" id="KW-0479">Metal-binding</keyword>
<keyword evidence="6" id="KW-0411">Iron-sulfur</keyword>
<comment type="cofactor">
    <cofactor evidence="1">
        <name>[4Fe-4S] cluster</name>
        <dbReference type="ChEBI" id="CHEBI:49883"/>
    </cofactor>
</comment>
<dbReference type="Proteomes" id="UP000215301">
    <property type="component" value="Unassembled WGS sequence"/>
</dbReference>
<gene>
    <name evidence="9" type="ORF">CE561_12410</name>
</gene>
<evidence type="ECO:0000256" key="7">
    <source>
        <dbReference type="ARBA" id="ARBA00023601"/>
    </source>
</evidence>
<evidence type="ECO:0000256" key="2">
    <source>
        <dbReference type="ARBA" id="ARBA00022485"/>
    </source>
</evidence>
<feature type="domain" description="Radical SAM core" evidence="8">
    <location>
        <begin position="75"/>
        <end position="313"/>
    </location>
</feature>
<dbReference type="SFLD" id="SFLDS00029">
    <property type="entry name" value="Radical_SAM"/>
    <property type="match status" value="1"/>
</dbReference>
<protein>
    <recommendedName>
        <fullName evidence="8">Radical SAM core domain-containing protein</fullName>
    </recommendedName>
</protein>
<evidence type="ECO:0000256" key="3">
    <source>
        <dbReference type="ARBA" id="ARBA00022691"/>
    </source>
</evidence>
<dbReference type="GO" id="GO:0051539">
    <property type="term" value="F:4 iron, 4 sulfur cluster binding"/>
    <property type="evidence" value="ECO:0007669"/>
    <property type="project" value="UniProtKB-KW"/>
</dbReference>
<proteinExistence type="inferred from homology"/>
<evidence type="ECO:0000256" key="6">
    <source>
        <dbReference type="ARBA" id="ARBA00023014"/>
    </source>
</evidence>
<dbReference type="InterPro" id="IPR023867">
    <property type="entry name" value="Sulphatase_maturase_rSAM"/>
</dbReference>
<dbReference type="InterPro" id="IPR000385">
    <property type="entry name" value="MoaA_NifB_PqqE_Fe-S-bd_CS"/>
</dbReference>
<evidence type="ECO:0000256" key="5">
    <source>
        <dbReference type="ARBA" id="ARBA00023004"/>
    </source>
</evidence>
<evidence type="ECO:0000256" key="1">
    <source>
        <dbReference type="ARBA" id="ARBA00001966"/>
    </source>
</evidence>
<keyword evidence="3" id="KW-0949">S-adenosyl-L-methionine</keyword>
<comment type="similarity">
    <text evidence="7">Belongs to the radical SAM superfamily. Anaerobic sulfatase-maturating enzyme family.</text>
</comment>
<dbReference type="SFLD" id="SFLDG01386">
    <property type="entry name" value="main_SPASM_domain-containing"/>
    <property type="match status" value="1"/>
</dbReference>
<organism evidence="9 10">
    <name type="scientific">Thermoanaerobacterium thermosaccharolyticum</name>
    <name type="common">Clostridium thermosaccharolyticum</name>
    <dbReference type="NCBI Taxonomy" id="1517"/>
    <lineage>
        <taxon>Bacteria</taxon>
        <taxon>Bacillati</taxon>
        <taxon>Bacillota</taxon>
        <taxon>Clostridia</taxon>
        <taxon>Thermoanaerobacterales</taxon>
        <taxon>Thermoanaerobacteraceae</taxon>
        <taxon>Thermoanaerobacterium</taxon>
    </lineage>
</organism>
<evidence type="ECO:0000313" key="9">
    <source>
        <dbReference type="EMBL" id="OXT05813.1"/>
    </source>
</evidence>
<sequence length="454" mass="52661">METKIPCYIKFKTKKERTYIYDDVTGLVFPCPDGSLNNNISMYAKNKWGSFYRSHDWLKPTHLWTGNDLKNMVLHWPIYQMFLIVTEDCNMRCKYCAFSGEHRFHRNYSKSKMSWDIAKKAIDLWLSISNERDNIGIALPPILSFYGGEPLLNWDVINLSIDYARTFRNDCEISFTTNATLLTDEIISKIVHSKINITISLDGPQILHDANRVFANGAGTFEFVMKNIKKLISAWNEYWGEQFRVPIICCINKTTDLNMLVNFFNDYRDILNVVRLQTVDVYGTHFYDDFSPEELDTYYNGFKQIINNIMSGRGTIFEKKVIENTLYLIDQRNIINVSNIGNTCPPGAKMAVDTNGLIHMCEKVNANYPFGNINLGIDWDKAATLLNLYLEARYKNCSLCKVTRLCPSCFSAWVTDSKKLEINTDLCNDIKRNVITYLTLLYDMMEEGIMPWWN</sequence>
<comment type="caution">
    <text evidence="9">The sequence shown here is derived from an EMBL/GenBank/DDBJ whole genome shotgun (WGS) entry which is preliminary data.</text>
</comment>
<dbReference type="PROSITE" id="PS01305">
    <property type="entry name" value="MOAA_NIFB_PQQE"/>
    <property type="match status" value="1"/>
</dbReference>
<evidence type="ECO:0000256" key="4">
    <source>
        <dbReference type="ARBA" id="ARBA00022723"/>
    </source>
</evidence>
<dbReference type="CDD" id="cd01335">
    <property type="entry name" value="Radical_SAM"/>
    <property type="match status" value="1"/>
</dbReference>
<evidence type="ECO:0000259" key="8">
    <source>
        <dbReference type="PROSITE" id="PS51918"/>
    </source>
</evidence>
<keyword evidence="2" id="KW-0004">4Fe-4S</keyword>
<dbReference type="GO" id="GO:0046872">
    <property type="term" value="F:metal ion binding"/>
    <property type="evidence" value="ECO:0007669"/>
    <property type="project" value="UniProtKB-KW"/>
</dbReference>
<dbReference type="Pfam" id="PF04055">
    <property type="entry name" value="Radical_SAM"/>
    <property type="match status" value="1"/>
</dbReference>
<dbReference type="SUPFAM" id="SSF102114">
    <property type="entry name" value="Radical SAM enzymes"/>
    <property type="match status" value="1"/>
</dbReference>
<accession>A0A231VC83</accession>
<dbReference type="RefSeq" id="WP_094046553.1">
    <property type="nucleotide sequence ID" value="NZ_NKHD01000050.1"/>
</dbReference>
<dbReference type="Gene3D" id="3.20.20.70">
    <property type="entry name" value="Aldolase class I"/>
    <property type="match status" value="1"/>
</dbReference>
<dbReference type="InterPro" id="IPR058240">
    <property type="entry name" value="rSAM_sf"/>
</dbReference>
<dbReference type="InterPro" id="IPR007197">
    <property type="entry name" value="rSAM"/>
</dbReference>
<name>A0A231VC83_THETR</name>
<evidence type="ECO:0000313" key="10">
    <source>
        <dbReference type="Proteomes" id="UP000215301"/>
    </source>
</evidence>
<keyword evidence="5" id="KW-0408">Iron</keyword>
<dbReference type="PROSITE" id="PS51918">
    <property type="entry name" value="RADICAL_SAM"/>
    <property type="match status" value="1"/>
</dbReference>
<dbReference type="PANTHER" id="PTHR43273">
    <property type="entry name" value="ANAEROBIC SULFATASE-MATURATING ENZYME HOMOLOG ASLB-RELATED"/>
    <property type="match status" value="1"/>
</dbReference>
<dbReference type="InterPro" id="IPR013785">
    <property type="entry name" value="Aldolase_TIM"/>
</dbReference>
<dbReference type="GO" id="GO:0016491">
    <property type="term" value="F:oxidoreductase activity"/>
    <property type="evidence" value="ECO:0007669"/>
    <property type="project" value="InterPro"/>
</dbReference>